<dbReference type="Proteomes" id="UP000032522">
    <property type="component" value="Unassembled WGS sequence"/>
</dbReference>
<dbReference type="InterPro" id="IPR001509">
    <property type="entry name" value="Epimerase_deHydtase"/>
</dbReference>
<feature type="domain" description="NAD-dependent epimerase/dehydratase" evidence="2">
    <location>
        <begin position="31"/>
        <end position="204"/>
    </location>
</feature>
<dbReference type="GO" id="GO:0016853">
    <property type="term" value="F:isomerase activity"/>
    <property type="evidence" value="ECO:0007669"/>
    <property type="project" value="UniProtKB-KW"/>
</dbReference>
<dbReference type="EMBL" id="JYBP01000003">
    <property type="protein sequence ID" value="KJE27947.1"/>
    <property type="molecule type" value="Genomic_DNA"/>
</dbReference>
<comment type="caution">
    <text evidence="3">The sequence shown here is derived from an EMBL/GenBank/DDBJ whole genome shotgun (WGS) entry which is preliminary data.</text>
</comment>
<dbReference type="InterPro" id="IPR036291">
    <property type="entry name" value="NAD(P)-bd_dom_sf"/>
</dbReference>
<accession>A0A0D8BX36</accession>
<comment type="similarity">
    <text evidence="1">Belongs to the NAD(P)-dependent epimerase/dehydratase family.</text>
</comment>
<dbReference type="PATRIC" id="fig|1462.6.peg.3744"/>
<gene>
    <name evidence="3" type="ORF">LG52_3401</name>
</gene>
<dbReference type="Gene3D" id="3.40.50.720">
    <property type="entry name" value="NAD(P)-binding Rossmann-like Domain"/>
    <property type="match status" value="1"/>
</dbReference>
<sequence>MGKKRILITGQGSYIGTNFEKWVSKWPDKYDVEKISVRNDGWKQKNFSKYDVVLHVAGIAHVSADPKMEQLYYKINRDLAIDVAEKAKKENVKQFIFMSSIIIYGADGRVGENKIINAETEPNPIDFYGRSKLEADLAIQKLNSEKFKTVIVRTPMVYGPNCKGNFPRLKMLARKCPIFPDINNQRSMIFIENLCEFLRIVIDKELSGIFFPQNKEYVSTKDIIDLMAKNMGKKIYFVKLFNPVIRTMSKKINIINKVLGNKVYDKRITPNFDYCVVDFETSIKRSM</sequence>
<proteinExistence type="inferred from homology"/>
<organism evidence="3 4">
    <name type="scientific">Geobacillus kaustophilus</name>
    <dbReference type="NCBI Taxonomy" id="1462"/>
    <lineage>
        <taxon>Bacteria</taxon>
        <taxon>Bacillati</taxon>
        <taxon>Bacillota</taxon>
        <taxon>Bacilli</taxon>
        <taxon>Bacillales</taxon>
        <taxon>Anoxybacillaceae</taxon>
        <taxon>Geobacillus</taxon>
        <taxon>Geobacillus thermoleovorans group</taxon>
    </lineage>
</organism>
<name>A0A0D8BX36_GEOKU</name>
<dbReference type="AlphaFoldDB" id="A0A0D8BX36"/>
<reference evidence="3 4" key="1">
    <citation type="submission" date="2015-01" db="EMBL/GenBank/DDBJ databases">
        <authorList>
            <person name="Filippidou S."/>
            <person name="Jeanneret N."/>
            <person name="Russel-Delif L."/>
            <person name="Junier T."/>
            <person name="Wunderlin T."/>
            <person name="Molina V."/>
            <person name="Johnson S.L."/>
            <person name="Davenport K.W."/>
            <person name="Chain P.S."/>
            <person name="Dorador C."/>
            <person name="Junier P."/>
        </authorList>
    </citation>
    <scope>NUCLEOTIDE SEQUENCE [LARGE SCALE GENOMIC DNA]</scope>
    <source>
        <strain evidence="3 4">Et7/4</strain>
    </source>
</reference>
<keyword evidence="3" id="KW-0413">Isomerase</keyword>
<dbReference type="RefSeq" id="WP_044732789.1">
    <property type="nucleotide sequence ID" value="NZ_JYBP01000003.1"/>
</dbReference>
<dbReference type="Pfam" id="PF01370">
    <property type="entry name" value="Epimerase"/>
    <property type="match status" value="1"/>
</dbReference>
<evidence type="ECO:0000313" key="3">
    <source>
        <dbReference type="EMBL" id="KJE27947.1"/>
    </source>
</evidence>
<dbReference type="OrthoDB" id="9808602at2"/>
<protein>
    <submittedName>
        <fullName evidence="3">3-beta hydroxysteroid dehydrogenase/isomerase family protein</fullName>
    </submittedName>
</protein>
<dbReference type="PANTHER" id="PTHR43000">
    <property type="entry name" value="DTDP-D-GLUCOSE 4,6-DEHYDRATASE-RELATED"/>
    <property type="match status" value="1"/>
</dbReference>
<evidence type="ECO:0000256" key="1">
    <source>
        <dbReference type="ARBA" id="ARBA00007637"/>
    </source>
</evidence>
<dbReference type="SUPFAM" id="SSF51735">
    <property type="entry name" value="NAD(P)-binding Rossmann-fold domains"/>
    <property type="match status" value="1"/>
</dbReference>
<evidence type="ECO:0000259" key="2">
    <source>
        <dbReference type="Pfam" id="PF01370"/>
    </source>
</evidence>
<evidence type="ECO:0000313" key="4">
    <source>
        <dbReference type="Proteomes" id="UP000032522"/>
    </source>
</evidence>